<reference evidence="3" key="1">
    <citation type="submission" date="2021-01" db="EMBL/GenBank/DDBJ databases">
        <authorList>
            <person name="Corre E."/>
            <person name="Pelletier E."/>
            <person name="Niang G."/>
            <person name="Scheremetjew M."/>
            <person name="Finn R."/>
            <person name="Kale V."/>
            <person name="Holt S."/>
            <person name="Cochrane G."/>
            <person name="Meng A."/>
            <person name="Brown T."/>
            <person name="Cohen L."/>
        </authorList>
    </citation>
    <scope>NUCLEOTIDE SEQUENCE</scope>
    <source>
        <strain evidence="3">CCMP 2712</strain>
    </source>
</reference>
<dbReference type="EMBL" id="HBKN01009123">
    <property type="protein sequence ID" value="CAE2271966.1"/>
    <property type="molecule type" value="Transcribed_RNA"/>
</dbReference>
<gene>
    <name evidence="2" type="ORF">GTHE00462_LOCUS7166</name>
    <name evidence="3" type="ORF">GTHE00462_LOCUS7167</name>
</gene>
<protein>
    <submittedName>
        <fullName evidence="3">Uncharacterized protein</fullName>
    </submittedName>
</protein>
<sequence length="346" mass="37523">MELKGSFILEPAAPYTRLLDAQVGEPSLPPNVDEVVAEMSMLCGSNISHALASLCGISPVLLLDLSDPSNLPQLAPQPNFNSSLLEQNSEVCWHIVEGCASSLNSISRMVLLCVRHPSLLRRMLSAHCALTQTAAVLQMVQARDLCFSTLCDIAAPQPYQSRILVSPQGKPPATPASEGDGSHASKSKEEEHGGETTETVVREEEMAEERVLAIESLLLLVFELASSLHESWGKILPVFQYLQTEISECEEVCQLLEKRRKAKALEETGVKEDHDVKEVEDSGKKNFFGRKKTKVKNPAPSSSAAAAGAQSQPARGTFATIDSVRGQGSDEARENWNNGNSTAFQQ</sequence>
<name>A0A6U5XLL4_GUITH</name>
<accession>A0A6U5XLL4</accession>
<feature type="compositionally biased region" description="Basic and acidic residues" evidence="1">
    <location>
        <begin position="180"/>
        <end position="203"/>
    </location>
</feature>
<feature type="compositionally biased region" description="Low complexity" evidence="1">
    <location>
        <begin position="298"/>
        <end position="314"/>
    </location>
</feature>
<feature type="compositionally biased region" description="Polar residues" evidence="1">
    <location>
        <begin position="335"/>
        <end position="346"/>
    </location>
</feature>
<dbReference type="EMBL" id="HBKN01009124">
    <property type="protein sequence ID" value="CAE2271970.1"/>
    <property type="molecule type" value="Transcribed_RNA"/>
</dbReference>
<feature type="region of interest" description="Disordered" evidence="1">
    <location>
        <begin position="164"/>
        <end position="203"/>
    </location>
</feature>
<evidence type="ECO:0000313" key="2">
    <source>
        <dbReference type="EMBL" id="CAE2271966.1"/>
    </source>
</evidence>
<organism evidence="3">
    <name type="scientific">Guillardia theta</name>
    <name type="common">Cryptophyte</name>
    <name type="synonym">Cryptomonas phi</name>
    <dbReference type="NCBI Taxonomy" id="55529"/>
    <lineage>
        <taxon>Eukaryota</taxon>
        <taxon>Cryptophyceae</taxon>
        <taxon>Pyrenomonadales</taxon>
        <taxon>Geminigeraceae</taxon>
        <taxon>Guillardia</taxon>
    </lineage>
</organism>
<feature type="region of interest" description="Disordered" evidence="1">
    <location>
        <begin position="287"/>
        <end position="346"/>
    </location>
</feature>
<evidence type="ECO:0000256" key="1">
    <source>
        <dbReference type="SAM" id="MobiDB-lite"/>
    </source>
</evidence>
<proteinExistence type="predicted"/>
<evidence type="ECO:0000313" key="3">
    <source>
        <dbReference type="EMBL" id="CAE2271970.1"/>
    </source>
</evidence>
<dbReference type="AlphaFoldDB" id="A0A6U5XLL4"/>